<organism evidence="2 3">
    <name type="scientific">Mycena alexandri</name>
    <dbReference type="NCBI Taxonomy" id="1745969"/>
    <lineage>
        <taxon>Eukaryota</taxon>
        <taxon>Fungi</taxon>
        <taxon>Dikarya</taxon>
        <taxon>Basidiomycota</taxon>
        <taxon>Agaricomycotina</taxon>
        <taxon>Agaricomycetes</taxon>
        <taxon>Agaricomycetidae</taxon>
        <taxon>Agaricales</taxon>
        <taxon>Marasmiineae</taxon>
        <taxon>Mycenaceae</taxon>
        <taxon>Mycena</taxon>
    </lineage>
</organism>
<dbReference type="Proteomes" id="UP001218188">
    <property type="component" value="Unassembled WGS sequence"/>
</dbReference>
<evidence type="ECO:0000256" key="1">
    <source>
        <dbReference type="SAM" id="MobiDB-lite"/>
    </source>
</evidence>
<sequence length="227" mass="24495">MAARPPTNVHHRLEQKAWDVLHLLEQRVYDEHHPAGLNIKLNDNRSRRPDFYGGAPAPVRPPLSSGSSGVIPISVQPPSRPISHLSSGQAGTPSMGSALFGPDVPAPSRGSIHAHPEPSARFFQPEHRDGGISPMPGTYALPPEEPLYDPFNHVDSPSTHSSDLQTSTPDTLTTPPGQRRPHPHKPPRVKNPAAWPRDPGYERSSKRTQPMGPGFGYDGNAASTSGT</sequence>
<feature type="compositionally biased region" description="Low complexity" evidence="1">
    <location>
        <begin position="62"/>
        <end position="74"/>
    </location>
</feature>
<gene>
    <name evidence="2" type="ORF">C8F04DRAFT_1320341</name>
</gene>
<feature type="compositionally biased region" description="Polar residues" evidence="1">
    <location>
        <begin position="155"/>
        <end position="174"/>
    </location>
</feature>
<feature type="compositionally biased region" description="Basic residues" evidence="1">
    <location>
        <begin position="179"/>
        <end position="188"/>
    </location>
</feature>
<evidence type="ECO:0000313" key="2">
    <source>
        <dbReference type="EMBL" id="KAJ7039182.1"/>
    </source>
</evidence>
<accession>A0AAD6T4P9</accession>
<feature type="compositionally biased region" description="Basic and acidic residues" evidence="1">
    <location>
        <begin position="114"/>
        <end position="130"/>
    </location>
</feature>
<reference evidence="2" key="1">
    <citation type="submission" date="2023-03" db="EMBL/GenBank/DDBJ databases">
        <title>Massive genome expansion in bonnet fungi (Mycena s.s.) driven by repeated elements and novel gene families across ecological guilds.</title>
        <authorList>
            <consortium name="Lawrence Berkeley National Laboratory"/>
            <person name="Harder C.B."/>
            <person name="Miyauchi S."/>
            <person name="Viragh M."/>
            <person name="Kuo A."/>
            <person name="Thoen E."/>
            <person name="Andreopoulos B."/>
            <person name="Lu D."/>
            <person name="Skrede I."/>
            <person name="Drula E."/>
            <person name="Henrissat B."/>
            <person name="Morin E."/>
            <person name="Kohler A."/>
            <person name="Barry K."/>
            <person name="LaButti K."/>
            <person name="Morin E."/>
            <person name="Salamov A."/>
            <person name="Lipzen A."/>
            <person name="Mereny Z."/>
            <person name="Hegedus B."/>
            <person name="Baldrian P."/>
            <person name="Stursova M."/>
            <person name="Weitz H."/>
            <person name="Taylor A."/>
            <person name="Grigoriev I.V."/>
            <person name="Nagy L.G."/>
            <person name="Martin F."/>
            <person name="Kauserud H."/>
        </authorList>
    </citation>
    <scope>NUCLEOTIDE SEQUENCE</scope>
    <source>
        <strain evidence="2">CBHHK200</strain>
    </source>
</reference>
<name>A0AAD6T4P9_9AGAR</name>
<keyword evidence="3" id="KW-1185">Reference proteome</keyword>
<feature type="compositionally biased region" description="Polar residues" evidence="1">
    <location>
        <begin position="84"/>
        <end position="95"/>
    </location>
</feature>
<evidence type="ECO:0000313" key="3">
    <source>
        <dbReference type="Proteomes" id="UP001218188"/>
    </source>
</evidence>
<comment type="caution">
    <text evidence="2">The sequence shown here is derived from an EMBL/GenBank/DDBJ whole genome shotgun (WGS) entry which is preliminary data.</text>
</comment>
<proteinExistence type="predicted"/>
<dbReference type="EMBL" id="JARJCM010000028">
    <property type="protein sequence ID" value="KAJ7039182.1"/>
    <property type="molecule type" value="Genomic_DNA"/>
</dbReference>
<dbReference type="AlphaFoldDB" id="A0AAD6T4P9"/>
<feature type="region of interest" description="Disordered" evidence="1">
    <location>
        <begin position="40"/>
        <end position="227"/>
    </location>
</feature>
<protein>
    <submittedName>
        <fullName evidence="2">Uncharacterized protein</fullName>
    </submittedName>
</protein>